<organism evidence="7 8">
    <name type="scientific">Gemmata massiliana</name>
    <dbReference type="NCBI Taxonomy" id="1210884"/>
    <lineage>
        <taxon>Bacteria</taxon>
        <taxon>Pseudomonadati</taxon>
        <taxon>Planctomycetota</taxon>
        <taxon>Planctomycetia</taxon>
        <taxon>Gemmatales</taxon>
        <taxon>Gemmataceae</taxon>
        <taxon>Gemmata</taxon>
    </lineage>
</organism>
<keyword evidence="8" id="KW-1185">Reference proteome</keyword>
<evidence type="ECO:0000259" key="6">
    <source>
        <dbReference type="PROSITE" id="PS51007"/>
    </source>
</evidence>
<dbReference type="RefSeq" id="WP_197909478.1">
    <property type="nucleotide sequence ID" value="NZ_LR593886.1"/>
</dbReference>
<dbReference type="SUPFAM" id="SSF46626">
    <property type="entry name" value="Cytochrome c"/>
    <property type="match status" value="1"/>
</dbReference>
<dbReference type="Pfam" id="PF07583">
    <property type="entry name" value="PSCyt2"/>
    <property type="match status" value="1"/>
</dbReference>
<keyword evidence="3 4" id="KW-0408">Iron</keyword>
<keyword evidence="1 4" id="KW-0349">Heme</keyword>
<sequence length="761" mass="83595">MKLIAKKRFLILLALVLGLGGTFAAVRATKGKPRRAKKSATVDYAKQIKPILAAHCYECHGAGRSEAGLRLDTVAGIRKGGNSGGIIVPGNSANSLLVSVICGAEDGTVMPPSGDPIGDDKVALIRAWIDKGAALPDEGDPEPESAPKPLSHWAFRPPVAPAFPAAHAGPRGRNPIDTLLAEAREAHGLSALGPATKPVLLRRVALDLTGLPPTREELDVFVADDSTNAYEKVVDRYLASPAYGQRWARHWMDVWRYSDADGRKAKADVWWSSPHLWRWRDWIVDSLNADAGYDRMVQEMLAGDELAPGNPRAVAATGFLVRNWFKLDRNIWLGNTVEHTGKAFLGLSIGCAKCHDHKFDPISQKEYYQFRAIFEPHDVRTEDVAGESGPAAHVARAYDARPDEPTWVFVRGDVKSPDKTASMQPGVPAALGQLGAISAPQGSTGRRLALARWLVSRQNPLAARVAVNHVWARHFGRPLVESVTDFGLRAPAPEQQRTLDWLAVEFMEHGWSMKHLHRLIVKSEAYRMRSSLRDAPPQNIEADPDNRFYWRANARRMEAEVVRDSLLWLAGALEPSAGGPPVDPALGTTTGRRSLYYRYSREDKMEFLTVFDAPGVEECYRRQQSIVPQQALALENSEFVWDQARRIARRLEATNLSNFVAVAFEHILNRPPEPGEAAACEQFLARQEALLSSPEKLTPLPPVPPPAPVDPEVAKRVPGLPLVLGTAKPLAPVAPGPAAASRAREYLIHALLNHNDFITVR</sequence>
<accession>A0A6P2CX36</accession>
<reference evidence="7 8" key="1">
    <citation type="submission" date="2019-05" db="EMBL/GenBank/DDBJ databases">
        <authorList>
            <consortium name="Science for Life Laboratories"/>
        </authorList>
    </citation>
    <scope>NUCLEOTIDE SEQUENCE [LARGE SCALE GENOMIC DNA]</scope>
    <source>
        <strain evidence="7">Soil9</strain>
    </source>
</reference>
<evidence type="ECO:0000256" key="2">
    <source>
        <dbReference type="ARBA" id="ARBA00022723"/>
    </source>
</evidence>
<feature type="chain" id="PRO_5026711471" description="Cytochrome c domain-containing protein" evidence="5">
    <location>
        <begin position="25"/>
        <end position="761"/>
    </location>
</feature>
<feature type="domain" description="Cytochrome c" evidence="6">
    <location>
        <begin position="43"/>
        <end position="133"/>
    </location>
</feature>
<proteinExistence type="predicted"/>
<dbReference type="InterPro" id="IPR011444">
    <property type="entry name" value="DUF1549"/>
</dbReference>
<keyword evidence="2 4" id="KW-0479">Metal-binding</keyword>
<dbReference type="PROSITE" id="PS51007">
    <property type="entry name" value="CYTC"/>
    <property type="match status" value="1"/>
</dbReference>
<evidence type="ECO:0000256" key="1">
    <source>
        <dbReference type="ARBA" id="ARBA00022617"/>
    </source>
</evidence>
<keyword evidence="5" id="KW-0732">Signal</keyword>
<dbReference type="AlphaFoldDB" id="A0A6P2CX36"/>
<dbReference type="PANTHER" id="PTHR35889:SF3">
    <property type="entry name" value="F-BOX DOMAIN-CONTAINING PROTEIN"/>
    <property type="match status" value="1"/>
</dbReference>
<dbReference type="InterPro" id="IPR011429">
    <property type="entry name" value="Cyt_c_Planctomycete-type"/>
</dbReference>
<evidence type="ECO:0000256" key="5">
    <source>
        <dbReference type="SAM" id="SignalP"/>
    </source>
</evidence>
<protein>
    <recommendedName>
        <fullName evidence="6">Cytochrome c domain-containing protein</fullName>
    </recommendedName>
</protein>
<dbReference type="GO" id="GO:0009055">
    <property type="term" value="F:electron transfer activity"/>
    <property type="evidence" value="ECO:0007669"/>
    <property type="project" value="InterPro"/>
</dbReference>
<dbReference type="GO" id="GO:0046872">
    <property type="term" value="F:metal ion binding"/>
    <property type="evidence" value="ECO:0007669"/>
    <property type="project" value="UniProtKB-KW"/>
</dbReference>
<name>A0A6P2CX36_9BACT</name>
<dbReference type="EMBL" id="LR593886">
    <property type="protein sequence ID" value="VTR92284.1"/>
    <property type="molecule type" value="Genomic_DNA"/>
</dbReference>
<dbReference type="KEGG" id="gms:SOIL9_54300"/>
<dbReference type="Proteomes" id="UP000464178">
    <property type="component" value="Chromosome"/>
</dbReference>
<feature type="signal peptide" evidence="5">
    <location>
        <begin position="1"/>
        <end position="24"/>
    </location>
</feature>
<dbReference type="Pfam" id="PF07635">
    <property type="entry name" value="PSCyt1"/>
    <property type="match status" value="1"/>
</dbReference>
<dbReference type="GO" id="GO:0020037">
    <property type="term" value="F:heme binding"/>
    <property type="evidence" value="ECO:0007669"/>
    <property type="project" value="InterPro"/>
</dbReference>
<dbReference type="Pfam" id="PF07587">
    <property type="entry name" value="PSD1"/>
    <property type="match status" value="1"/>
</dbReference>
<evidence type="ECO:0000256" key="3">
    <source>
        <dbReference type="ARBA" id="ARBA00023004"/>
    </source>
</evidence>
<gene>
    <name evidence="7" type="ORF">SOIL9_54300</name>
</gene>
<dbReference type="InterPro" id="IPR022655">
    <property type="entry name" value="DUF1553"/>
</dbReference>
<dbReference type="InterPro" id="IPR009056">
    <property type="entry name" value="Cyt_c-like_dom"/>
</dbReference>
<evidence type="ECO:0000256" key="4">
    <source>
        <dbReference type="PROSITE-ProRule" id="PRU00433"/>
    </source>
</evidence>
<evidence type="ECO:0000313" key="7">
    <source>
        <dbReference type="EMBL" id="VTR92284.1"/>
    </source>
</evidence>
<evidence type="ECO:0000313" key="8">
    <source>
        <dbReference type="Proteomes" id="UP000464178"/>
    </source>
</evidence>
<dbReference type="PANTHER" id="PTHR35889">
    <property type="entry name" value="CYCLOINULO-OLIGOSACCHARIDE FRUCTANOTRANSFERASE-RELATED"/>
    <property type="match status" value="1"/>
</dbReference>
<dbReference type="InterPro" id="IPR036909">
    <property type="entry name" value="Cyt_c-like_dom_sf"/>
</dbReference>